<feature type="non-terminal residue" evidence="1">
    <location>
        <position position="305"/>
    </location>
</feature>
<feature type="non-terminal residue" evidence="1">
    <location>
        <position position="1"/>
    </location>
</feature>
<name>A0A9N9IHN1_9GLOM</name>
<evidence type="ECO:0000313" key="2">
    <source>
        <dbReference type="Proteomes" id="UP000789396"/>
    </source>
</evidence>
<comment type="caution">
    <text evidence="1">The sequence shown here is derived from an EMBL/GenBank/DDBJ whole genome shotgun (WGS) entry which is preliminary data.</text>
</comment>
<keyword evidence="2" id="KW-1185">Reference proteome</keyword>
<gene>
    <name evidence="1" type="ORF">RFULGI_LOCUS12600</name>
</gene>
<dbReference type="OrthoDB" id="2437028at2759"/>
<reference evidence="1" key="1">
    <citation type="submission" date="2021-06" db="EMBL/GenBank/DDBJ databases">
        <authorList>
            <person name="Kallberg Y."/>
            <person name="Tangrot J."/>
            <person name="Rosling A."/>
        </authorList>
    </citation>
    <scope>NUCLEOTIDE SEQUENCE</scope>
    <source>
        <strain evidence="1">IN212</strain>
    </source>
</reference>
<organism evidence="1 2">
    <name type="scientific">Racocetra fulgida</name>
    <dbReference type="NCBI Taxonomy" id="60492"/>
    <lineage>
        <taxon>Eukaryota</taxon>
        <taxon>Fungi</taxon>
        <taxon>Fungi incertae sedis</taxon>
        <taxon>Mucoromycota</taxon>
        <taxon>Glomeromycotina</taxon>
        <taxon>Glomeromycetes</taxon>
        <taxon>Diversisporales</taxon>
        <taxon>Gigasporaceae</taxon>
        <taxon>Racocetra</taxon>
    </lineage>
</organism>
<accession>A0A9N9IHN1</accession>
<proteinExistence type="predicted"/>
<evidence type="ECO:0000313" key="1">
    <source>
        <dbReference type="EMBL" id="CAG8737515.1"/>
    </source>
</evidence>
<protein>
    <submittedName>
        <fullName evidence="1">18028_t:CDS:1</fullName>
    </submittedName>
</protein>
<dbReference type="AlphaFoldDB" id="A0A9N9IHN1"/>
<dbReference type="EMBL" id="CAJVPZ010030744">
    <property type="protein sequence ID" value="CAG8737515.1"/>
    <property type="molecule type" value="Genomic_DNA"/>
</dbReference>
<sequence length="305" mass="35446">NNNEEELDNEIKPNEEEAKRLINEDNSFYNLKWDNNAAGGQLPYYSGGSKRTQQRKNKELRKAAQGSISLDNFFKLKTKLDIKYEMSDSNTSDLDITNDNSISKQLNKLNNTLNNMKHMNAYEYLRHLAVHKYLTKIFDYEKPQSHIELSLEISQQIFQRGPWMARRILSGQKYISTLIDDEDIQSSCLCFIRTIGDRITAEKFQIYVKNNILPHTTGSRTSISLETARTWLCHLGLVYQSHQQGSMIFPEDLPLDDPNYVFRNQPKGIRQVLLERNLWPTSGLKLKCENNYYDSNTPNCCAHHL</sequence>
<dbReference type="Proteomes" id="UP000789396">
    <property type="component" value="Unassembled WGS sequence"/>
</dbReference>